<evidence type="ECO:0000256" key="2">
    <source>
        <dbReference type="ARBA" id="ARBA00022737"/>
    </source>
</evidence>
<dbReference type="GO" id="GO:0005544">
    <property type="term" value="F:calcium-dependent phospholipid binding"/>
    <property type="evidence" value="ECO:0007669"/>
    <property type="project" value="UniProtKB-KW"/>
</dbReference>
<name>A0A5E4MJB0_9HEMI</name>
<gene>
    <name evidence="8" type="ORF">CINCED_3A006952</name>
</gene>
<evidence type="ECO:0000313" key="8">
    <source>
        <dbReference type="EMBL" id="VVC32317.1"/>
    </source>
</evidence>
<dbReference type="GO" id="GO:0012506">
    <property type="term" value="C:vesicle membrane"/>
    <property type="evidence" value="ECO:0007669"/>
    <property type="project" value="TreeGrafter"/>
</dbReference>
<dbReference type="PROSITE" id="PS51897">
    <property type="entry name" value="ANNEXIN_2"/>
    <property type="match status" value="4"/>
</dbReference>
<evidence type="ECO:0000256" key="3">
    <source>
        <dbReference type="ARBA" id="ARBA00022837"/>
    </source>
</evidence>
<dbReference type="GO" id="GO:0032509">
    <property type="term" value="P:endosome transport via multivesicular body sorting pathway"/>
    <property type="evidence" value="ECO:0007669"/>
    <property type="project" value="TreeGrafter"/>
</dbReference>
<dbReference type="PANTHER" id="PTHR10502">
    <property type="entry name" value="ANNEXIN"/>
    <property type="match status" value="1"/>
</dbReference>
<keyword evidence="9" id="KW-1185">Reference proteome</keyword>
<evidence type="ECO:0000256" key="7">
    <source>
        <dbReference type="SAM" id="MobiDB-lite"/>
    </source>
</evidence>
<dbReference type="PANTHER" id="PTHR10502:SF233">
    <property type="entry name" value="ANNEXIN B9"/>
    <property type="match status" value="1"/>
</dbReference>
<dbReference type="AlphaFoldDB" id="A0A5E4MJB0"/>
<dbReference type="GO" id="GO:0005509">
    <property type="term" value="F:calcium ion binding"/>
    <property type="evidence" value="ECO:0007669"/>
    <property type="project" value="InterPro"/>
</dbReference>
<dbReference type="InterPro" id="IPR001464">
    <property type="entry name" value="Annexin"/>
</dbReference>
<dbReference type="FunFam" id="1.10.220.10:FF:000002">
    <property type="entry name" value="Annexin"/>
    <property type="match status" value="1"/>
</dbReference>
<evidence type="ECO:0000256" key="4">
    <source>
        <dbReference type="ARBA" id="ARBA00023216"/>
    </source>
</evidence>
<dbReference type="OrthoDB" id="37886at2759"/>
<dbReference type="Pfam" id="PF00191">
    <property type="entry name" value="Annexin"/>
    <property type="match status" value="4"/>
</dbReference>
<dbReference type="PRINTS" id="PR00196">
    <property type="entry name" value="ANNEXIN"/>
</dbReference>
<dbReference type="GO" id="GO:0005634">
    <property type="term" value="C:nucleus"/>
    <property type="evidence" value="ECO:0007669"/>
    <property type="project" value="TreeGrafter"/>
</dbReference>
<evidence type="ECO:0000313" key="9">
    <source>
        <dbReference type="Proteomes" id="UP000325440"/>
    </source>
</evidence>
<evidence type="ECO:0000256" key="1">
    <source>
        <dbReference type="ARBA" id="ARBA00007831"/>
    </source>
</evidence>
<dbReference type="InterPro" id="IPR018252">
    <property type="entry name" value="Annexin_repeat_CS"/>
</dbReference>
<dbReference type="Proteomes" id="UP000325440">
    <property type="component" value="Unassembled WGS sequence"/>
</dbReference>
<dbReference type="EMBL" id="CABPRJ010000954">
    <property type="protein sequence ID" value="VVC32317.1"/>
    <property type="molecule type" value="Genomic_DNA"/>
</dbReference>
<dbReference type="GO" id="GO:0005886">
    <property type="term" value="C:plasma membrane"/>
    <property type="evidence" value="ECO:0007669"/>
    <property type="project" value="TreeGrafter"/>
</dbReference>
<dbReference type="FunFam" id="1.10.220.10:FF:000001">
    <property type="entry name" value="Annexin"/>
    <property type="match status" value="1"/>
</dbReference>
<dbReference type="FunFam" id="1.10.220.10:FF:000010">
    <property type="entry name" value="Annexin"/>
    <property type="match status" value="1"/>
</dbReference>
<dbReference type="SMART" id="SM00335">
    <property type="entry name" value="ANX"/>
    <property type="match status" value="4"/>
</dbReference>
<keyword evidence="3 6" id="KW-0106">Calcium</keyword>
<comment type="similarity">
    <text evidence="1 6">Belongs to the annexin family.</text>
</comment>
<proteinExistence type="inferred from homology"/>
<dbReference type="InterPro" id="IPR037104">
    <property type="entry name" value="Annexin_sf"/>
</dbReference>
<organism evidence="8 9">
    <name type="scientific">Cinara cedri</name>
    <dbReference type="NCBI Taxonomy" id="506608"/>
    <lineage>
        <taxon>Eukaryota</taxon>
        <taxon>Metazoa</taxon>
        <taxon>Ecdysozoa</taxon>
        <taxon>Arthropoda</taxon>
        <taxon>Hexapoda</taxon>
        <taxon>Insecta</taxon>
        <taxon>Pterygota</taxon>
        <taxon>Neoptera</taxon>
        <taxon>Paraneoptera</taxon>
        <taxon>Hemiptera</taxon>
        <taxon>Sternorrhyncha</taxon>
        <taxon>Aphidomorpha</taxon>
        <taxon>Aphidoidea</taxon>
        <taxon>Aphididae</taxon>
        <taxon>Lachninae</taxon>
        <taxon>Cinara</taxon>
    </lineage>
</organism>
<evidence type="ECO:0000256" key="5">
    <source>
        <dbReference type="ARBA" id="ARBA00023302"/>
    </source>
</evidence>
<dbReference type="Gene3D" id="1.10.220.10">
    <property type="entry name" value="Annexin"/>
    <property type="match status" value="4"/>
</dbReference>
<dbReference type="GO" id="GO:0005737">
    <property type="term" value="C:cytoplasm"/>
    <property type="evidence" value="ECO:0007669"/>
    <property type="project" value="TreeGrafter"/>
</dbReference>
<sequence length="373" mass="41672">MVRAVRWPQSAPPKWPTRSRNEKSASVVSEPPLCLSLSPSYSRDRRTPAAKMTTYVTSKCTPTVFSSQNFDAKEDATALKKAMKGFGCDQKAIIDVIASRGIVQRIEIAEAFKTLFGKDLKKELKNELSGHLEDTVLALMTPLPDLYAKELHDAISGIGTNEDVLVEILCTLSNFGVRTVAECYEKLYGHNLEHDIKGDTSGHFKRLCVSLSMGNRDESPNVNEDAVRLDAEALYNAGEKIKWGTDESVFNQILVTKSYQHLRRVFVEYEKLASKDIEESIKSEFSGDICMGLLSLVKCIKSKVEFFAERLHKSMVGLGTDDRTLIRIVVSRSEIDLGDIKVAYEKKYGKSLESWIIGDTSGDYKKILLKIIA</sequence>
<comment type="domain">
    <text evidence="6">A pair of annexin repeats may form one binding site for calcium and phospholipid.</text>
</comment>
<accession>A0A5E4MJB0</accession>
<dbReference type="SUPFAM" id="SSF47874">
    <property type="entry name" value="Annexin"/>
    <property type="match status" value="1"/>
</dbReference>
<feature type="region of interest" description="Disordered" evidence="7">
    <location>
        <begin position="1"/>
        <end position="30"/>
    </location>
</feature>
<reference evidence="8 9" key="1">
    <citation type="submission" date="2019-08" db="EMBL/GenBank/DDBJ databases">
        <authorList>
            <person name="Alioto T."/>
            <person name="Alioto T."/>
            <person name="Gomez Garrido J."/>
        </authorList>
    </citation>
    <scope>NUCLEOTIDE SEQUENCE [LARGE SCALE GENOMIC DNA]</scope>
</reference>
<dbReference type="PROSITE" id="PS00223">
    <property type="entry name" value="ANNEXIN_1"/>
    <property type="match status" value="1"/>
</dbReference>
<evidence type="ECO:0000256" key="6">
    <source>
        <dbReference type="RuleBase" id="RU003540"/>
    </source>
</evidence>
<dbReference type="GO" id="GO:0001786">
    <property type="term" value="F:phosphatidylserine binding"/>
    <property type="evidence" value="ECO:0007669"/>
    <property type="project" value="TreeGrafter"/>
</dbReference>
<protein>
    <recommendedName>
        <fullName evidence="6">Annexin</fullName>
    </recommendedName>
</protein>
<keyword evidence="4 6" id="KW-0041">Annexin</keyword>
<dbReference type="FunFam" id="1.10.220.10:FF:000004">
    <property type="entry name" value="Annexin"/>
    <property type="match status" value="1"/>
</dbReference>
<keyword evidence="2 6" id="KW-0677">Repeat</keyword>
<dbReference type="InterPro" id="IPR018502">
    <property type="entry name" value="Annexin_repeat"/>
</dbReference>
<keyword evidence="5 6" id="KW-0111">Calcium/phospholipid-binding</keyword>